<protein>
    <recommendedName>
        <fullName evidence="3">AB hydrolase-1 domain-containing protein</fullName>
    </recommendedName>
</protein>
<organism evidence="1 2">
    <name type="scientific">Dictyobacter kobayashii</name>
    <dbReference type="NCBI Taxonomy" id="2014872"/>
    <lineage>
        <taxon>Bacteria</taxon>
        <taxon>Bacillati</taxon>
        <taxon>Chloroflexota</taxon>
        <taxon>Ktedonobacteria</taxon>
        <taxon>Ktedonobacterales</taxon>
        <taxon>Dictyobacteraceae</taxon>
        <taxon>Dictyobacter</taxon>
    </lineage>
</organism>
<comment type="caution">
    <text evidence="1">The sequence shown here is derived from an EMBL/GenBank/DDBJ whole genome shotgun (WGS) entry which is preliminary data.</text>
</comment>
<evidence type="ECO:0008006" key="3">
    <source>
        <dbReference type="Google" id="ProtNLM"/>
    </source>
</evidence>
<sequence length="57" mass="6371">MYLISGHDRTIQPEAEHFMAKRIGATTREATSRHASPVSHPYEVAEPILEAARGINR</sequence>
<proteinExistence type="predicted"/>
<gene>
    <name evidence="1" type="ORF">KDK_46760</name>
</gene>
<keyword evidence="2" id="KW-1185">Reference proteome</keyword>
<evidence type="ECO:0000313" key="1">
    <source>
        <dbReference type="EMBL" id="GCE20876.1"/>
    </source>
</evidence>
<dbReference type="EMBL" id="BIFS01000001">
    <property type="protein sequence ID" value="GCE20876.1"/>
    <property type="molecule type" value="Genomic_DNA"/>
</dbReference>
<accession>A0A402AP35</accession>
<evidence type="ECO:0000313" key="2">
    <source>
        <dbReference type="Proteomes" id="UP000287188"/>
    </source>
</evidence>
<reference evidence="2" key="1">
    <citation type="submission" date="2018-12" db="EMBL/GenBank/DDBJ databases">
        <title>Tengunoibacter tsumagoiensis gen. nov., sp. nov., Dictyobacter kobayashii sp. nov., D. alpinus sp. nov., and D. joshuensis sp. nov. and description of Dictyobacteraceae fam. nov. within the order Ktedonobacterales isolated from Tengu-no-mugimeshi.</title>
        <authorList>
            <person name="Wang C.M."/>
            <person name="Zheng Y."/>
            <person name="Sakai Y."/>
            <person name="Toyoda A."/>
            <person name="Minakuchi Y."/>
            <person name="Abe K."/>
            <person name="Yokota A."/>
            <person name="Yabe S."/>
        </authorList>
    </citation>
    <scope>NUCLEOTIDE SEQUENCE [LARGE SCALE GENOMIC DNA]</scope>
    <source>
        <strain evidence="2">Uno11</strain>
    </source>
</reference>
<name>A0A402AP35_9CHLR</name>
<dbReference type="Proteomes" id="UP000287188">
    <property type="component" value="Unassembled WGS sequence"/>
</dbReference>
<dbReference type="AlphaFoldDB" id="A0A402AP35"/>